<gene>
    <name evidence="1" type="ORF">mPipKuh1_010227</name>
</gene>
<evidence type="ECO:0000313" key="2">
    <source>
        <dbReference type="Proteomes" id="UP000558488"/>
    </source>
</evidence>
<protein>
    <submittedName>
        <fullName evidence="1">Uncharacterized protein</fullName>
    </submittedName>
</protein>
<reference evidence="1 2" key="1">
    <citation type="journal article" date="2020" name="Nature">
        <title>Six reference-quality genomes reveal evolution of bat adaptations.</title>
        <authorList>
            <person name="Jebb D."/>
            <person name="Huang Z."/>
            <person name="Pippel M."/>
            <person name="Hughes G.M."/>
            <person name="Lavrichenko K."/>
            <person name="Devanna P."/>
            <person name="Winkler S."/>
            <person name="Jermiin L.S."/>
            <person name="Skirmuntt E.C."/>
            <person name="Katzourakis A."/>
            <person name="Burkitt-Gray L."/>
            <person name="Ray D.A."/>
            <person name="Sullivan K.A.M."/>
            <person name="Roscito J.G."/>
            <person name="Kirilenko B.M."/>
            <person name="Davalos L.M."/>
            <person name="Corthals A.P."/>
            <person name="Power M.L."/>
            <person name="Jones G."/>
            <person name="Ransome R.D."/>
            <person name="Dechmann D.K.N."/>
            <person name="Locatelli A.G."/>
            <person name="Puechmaille S.J."/>
            <person name="Fedrigo O."/>
            <person name="Jarvis E.D."/>
            <person name="Hiller M."/>
            <person name="Vernes S.C."/>
            <person name="Myers E.W."/>
            <person name="Teeling E.C."/>
        </authorList>
    </citation>
    <scope>NUCLEOTIDE SEQUENCE [LARGE SCALE GENOMIC DNA]</scope>
    <source>
        <strain evidence="1">MPipKuh1</strain>
        <tissue evidence="1">Flight muscle</tissue>
    </source>
</reference>
<comment type="caution">
    <text evidence="1">The sequence shown here is derived from an EMBL/GenBank/DDBJ whole genome shotgun (WGS) entry which is preliminary data.</text>
</comment>
<keyword evidence="2" id="KW-1185">Reference proteome</keyword>
<evidence type="ECO:0000313" key="1">
    <source>
        <dbReference type="EMBL" id="KAF6280307.1"/>
    </source>
</evidence>
<proteinExistence type="predicted"/>
<name>A0A7J7RWC2_PIPKU</name>
<organism evidence="1 2">
    <name type="scientific">Pipistrellus kuhlii</name>
    <name type="common">Kuhl's pipistrelle</name>
    <dbReference type="NCBI Taxonomy" id="59472"/>
    <lineage>
        <taxon>Eukaryota</taxon>
        <taxon>Metazoa</taxon>
        <taxon>Chordata</taxon>
        <taxon>Craniata</taxon>
        <taxon>Vertebrata</taxon>
        <taxon>Euteleostomi</taxon>
        <taxon>Mammalia</taxon>
        <taxon>Eutheria</taxon>
        <taxon>Laurasiatheria</taxon>
        <taxon>Chiroptera</taxon>
        <taxon>Yangochiroptera</taxon>
        <taxon>Vespertilionidae</taxon>
        <taxon>Pipistrellus</taxon>
    </lineage>
</organism>
<sequence>MDLSYLTSWGLHVRGPGVGARLPEAPLQSPVAVLPESPQGLCSVPSCVHTSSSYKECVRRDQGPPSFYYLEARCTEFVHWGGGVPGPSAWTAPSLLTAACWLLLSAAMEVGEAPPPPVLASHEPGFWLSGAPPGSALTIRGSSCIDVCPQVVSVCHSTSCFVVP</sequence>
<dbReference type="EMBL" id="JACAGB010000057">
    <property type="protein sequence ID" value="KAF6280307.1"/>
    <property type="molecule type" value="Genomic_DNA"/>
</dbReference>
<dbReference type="AlphaFoldDB" id="A0A7J7RWC2"/>
<accession>A0A7J7RWC2</accession>
<dbReference type="Proteomes" id="UP000558488">
    <property type="component" value="Unassembled WGS sequence"/>
</dbReference>